<sequence length="120" mass="13185">MAFPHATRTSAFVTGLSLSAPLTLLAILNTSGVIDIGIADPQVVAFFVIYALLSVAVFVLDVRSFVPKPLKTRIPLVYFPTNQEGVDFLFMVFGRILVWLLGVVAGVGMLVPLWYFLQKR</sequence>
<comment type="caution">
    <text evidence="2">The sequence shown here is derived from an EMBL/GenBank/DDBJ whole genome shotgun (WGS) entry which is preliminary data.</text>
</comment>
<evidence type="ECO:0000313" key="3">
    <source>
        <dbReference type="Proteomes" id="UP000077763"/>
    </source>
</evidence>
<proteinExistence type="predicted"/>
<feature type="transmembrane region" description="Helical" evidence="1">
    <location>
        <begin position="96"/>
        <end position="117"/>
    </location>
</feature>
<dbReference type="RefSeq" id="WP_064038722.1">
    <property type="nucleotide sequence ID" value="NZ_LUUH01000105.1"/>
</dbReference>
<protein>
    <submittedName>
        <fullName evidence="2">Uncharacterized protein</fullName>
    </submittedName>
</protein>
<evidence type="ECO:0000313" key="2">
    <source>
        <dbReference type="EMBL" id="OAH96967.1"/>
    </source>
</evidence>
<keyword evidence="1" id="KW-0472">Membrane</keyword>
<reference evidence="2 3" key="1">
    <citation type="submission" date="2016-03" db="EMBL/GenBank/DDBJ databases">
        <authorList>
            <person name="Ploux O."/>
        </authorList>
    </citation>
    <scope>NUCLEOTIDE SEQUENCE [LARGE SCALE GENOMIC DNA]</scope>
    <source>
        <strain evidence="2 3">R-45371</strain>
    </source>
</reference>
<feature type="transmembrane region" description="Helical" evidence="1">
    <location>
        <begin position="43"/>
        <end position="60"/>
    </location>
</feature>
<dbReference type="EMBL" id="LUUH01000105">
    <property type="protein sequence ID" value="OAH96967.1"/>
    <property type="molecule type" value="Genomic_DNA"/>
</dbReference>
<dbReference type="AlphaFoldDB" id="A0A177LU16"/>
<gene>
    <name evidence="2" type="ORF">A1353_23545</name>
</gene>
<dbReference type="Proteomes" id="UP000077763">
    <property type="component" value="Unassembled WGS sequence"/>
</dbReference>
<keyword evidence="1" id="KW-1133">Transmembrane helix</keyword>
<organism evidence="2 3">
    <name type="scientific">Methylomonas methanica</name>
    <dbReference type="NCBI Taxonomy" id="421"/>
    <lineage>
        <taxon>Bacteria</taxon>
        <taxon>Pseudomonadati</taxon>
        <taxon>Pseudomonadota</taxon>
        <taxon>Gammaproteobacteria</taxon>
        <taxon>Methylococcales</taxon>
        <taxon>Methylococcaceae</taxon>
        <taxon>Methylomonas</taxon>
    </lineage>
</organism>
<accession>A0A177LU16</accession>
<evidence type="ECO:0000256" key="1">
    <source>
        <dbReference type="SAM" id="Phobius"/>
    </source>
</evidence>
<feature type="transmembrane region" description="Helical" evidence="1">
    <location>
        <begin position="12"/>
        <end position="31"/>
    </location>
</feature>
<keyword evidence="1" id="KW-0812">Transmembrane</keyword>
<name>A0A177LU16_METMH</name>